<dbReference type="InterPro" id="IPR007050">
    <property type="entry name" value="HTH_bacterioopsin"/>
</dbReference>
<protein>
    <submittedName>
        <fullName evidence="5">Helix-turn-helix domain-containing protein</fullName>
    </submittedName>
</protein>
<dbReference type="Pfam" id="PF15915">
    <property type="entry name" value="BAT"/>
    <property type="match status" value="1"/>
</dbReference>
<dbReference type="Pfam" id="PF04967">
    <property type="entry name" value="HTH_10"/>
    <property type="match status" value="1"/>
</dbReference>
<comment type="caution">
    <text evidence="5">The sequence shown here is derived from an EMBL/GenBank/DDBJ whole genome shotgun (WGS) entry which is preliminary data.</text>
</comment>
<accession>A0ABT2Q8R5</accession>
<evidence type="ECO:0000259" key="4">
    <source>
        <dbReference type="Pfam" id="PF15915"/>
    </source>
</evidence>
<keyword evidence="6" id="KW-1185">Reference proteome</keyword>
<sequence length="224" mass="24463">MSVIASVAVPASEFPLGSLLEGDSEARVSVETTVPTSEEVIPYLWVPNGVISGVLDALQSITSLDSTEIVDEVDSYTLVRLEWRDSVNGLLASIRDASAVVTGAVGTADQWTFRLRFPSYEELSAFYATCVDRDISIELVQLHEAISPETTPRFGLTEAQRELVLAAYENGYFDVPRKTTLVELGDRLEVSDSAVSQRLRRGLASLIHSTIVIDGKPYDTEPPK</sequence>
<name>A0ABT2Q8R5_9EURY</name>
<feature type="domain" description="Bacterioopsin transcriptional activator GAF and HTH associated" evidence="4">
    <location>
        <begin position="20"/>
        <end position="153"/>
    </location>
</feature>
<dbReference type="EMBL" id="JAOPKB010000001">
    <property type="protein sequence ID" value="MCU4971324.1"/>
    <property type="molecule type" value="Genomic_DNA"/>
</dbReference>
<dbReference type="PANTHER" id="PTHR34236">
    <property type="entry name" value="DIMETHYL SULFOXIDE REDUCTASE TRANSCRIPTIONAL ACTIVATOR"/>
    <property type="match status" value="1"/>
</dbReference>
<gene>
    <name evidence="5" type="ORF">OB955_01035</name>
</gene>
<evidence type="ECO:0000256" key="2">
    <source>
        <dbReference type="ARBA" id="ARBA00023163"/>
    </source>
</evidence>
<evidence type="ECO:0000256" key="1">
    <source>
        <dbReference type="ARBA" id="ARBA00023015"/>
    </source>
</evidence>
<evidence type="ECO:0000313" key="6">
    <source>
        <dbReference type="Proteomes" id="UP001320972"/>
    </source>
</evidence>
<proteinExistence type="predicted"/>
<organism evidence="5 6">
    <name type="scientific">Natronoglomus mannanivorans</name>
    <dbReference type="NCBI Taxonomy" id="2979990"/>
    <lineage>
        <taxon>Archaea</taxon>
        <taxon>Methanobacteriati</taxon>
        <taxon>Methanobacteriota</taxon>
        <taxon>Stenosarchaea group</taxon>
        <taxon>Halobacteria</taxon>
        <taxon>Halobacteriales</taxon>
        <taxon>Natrialbaceae</taxon>
        <taxon>Natronoglomus</taxon>
    </lineage>
</organism>
<dbReference type="InterPro" id="IPR031803">
    <property type="entry name" value="BAT_GAF/HTH-assoc"/>
</dbReference>
<dbReference type="Proteomes" id="UP001320972">
    <property type="component" value="Unassembled WGS sequence"/>
</dbReference>
<feature type="domain" description="HTH bat-type" evidence="3">
    <location>
        <begin position="156"/>
        <end position="207"/>
    </location>
</feature>
<reference evidence="5 6" key="1">
    <citation type="submission" date="2022-09" db="EMBL/GenBank/DDBJ databases">
        <title>Enrichment on poylsaccharides allowed isolation of novel metabolic and taxonomic groups of Haloarchaea.</title>
        <authorList>
            <person name="Sorokin D.Y."/>
            <person name="Elcheninov A.G."/>
            <person name="Khizhniak T.V."/>
            <person name="Kolganova T.V."/>
            <person name="Kublanov I.V."/>
        </authorList>
    </citation>
    <scope>NUCLEOTIDE SEQUENCE [LARGE SCALE GENOMIC DNA]</scope>
    <source>
        <strain evidence="5 6">AArc-m2/3/4</strain>
    </source>
</reference>
<evidence type="ECO:0000259" key="3">
    <source>
        <dbReference type="Pfam" id="PF04967"/>
    </source>
</evidence>
<keyword evidence="1" id="KW-0805">Transcription regulation</keyword>
<dbReference type="RefSeq" id="WP_338006745.1">
    <property type="nucleotide sequence ID" value="NZ_JAOPKB010000001.1"/>
</dbReference>
<dbReference type="PANTHER" id="PTHR34236:SF1">
    <property type="entry name" value="DIMETHYL SULFOXIDE REDUCTASE TRANSCRIPTIONAL ACTIVATOR"/>
    <property type="match status" value="1"/>
</dbReference>
<evidence type="ECO:0000313" key="5">
    <source>
        <dbReference type="EMBL" id="MCU4971324.1"/>
    </source>
</evidence>
<keyword evidence="2" id="KW-0804">Transcription</keyword>